<dbReference type="OrthoDB" id="6088711at2"/>
<dbReference type="eggNOG" id="ENOG50335CY">
    <property type="taxonomic scope" value="Bacteria"/>
</dbReference>
<sequence length="121" mass="13372">MSDLITERLQRDWPVVCEIWQALRGALDAVGLQDKLPAEPAAFTRTELKKDPFDSSESLSGEWLVNGQLIGSVIVHENGQAYAEYDVVQPHPSKPQWFIEATTAWGKSGALASELRLLPAL</sequence>
<dbReference type="RefSeq" id="WP_015820533.1">
    <property type="nucleotide sequence ID" value="NC_012997.1"/>
</dbReference>
<dbReference type="HOGENOM" id="CLU_163302_0_0_6"/>
<evidence type="ECO:0000313" key="1">
    <source>
        <dbReference type="EMBL" id="ACR14419.1"/>
    </source>
</evidence>
<name>C5BTF5_TERTT</name>
<evidence type="ECO:0000313" key="2">
    <source>
        <dbReference type="Proteomes" id="UP000009080"/>
    </source>
</evidence>
<accession>C5BTF5</accession>
<proteinExistence type="predicted"/>
<keyword evidence="2" id="KW-1185">Reference proteome</keyword>
<reference evidence="1 2" key="1">
    <citation type="journal article" date="2009" name="PLoS ONE">
        <title>The complete genome of Teredinibacter turnerae T7901: an intracellular endosymbiont of marine wood-boring bivalves (shipworms).</title>
        <authorList>
            <person name="Yang J.C."/>
            <person name="Madupu R."/>
            <person name="Durkin A.S."/>
            <person name="Ekborg N.A."/>
            <person name="Pedamallu C.S."/>
            <person name="Hostetler J.B."/>
            <person name="Radune D."/>
            <person name="Toms B.S."/>
            <person name="Henrissat B."/>
            <person name="Coutinho P.M."/>
            <person name="Schwarz S."/>
            <person name="Field L."/>
            <person name="Trindade-Silva A.E."/>
            <person name="Soares C.A.G."/>
            <person name="Elshahawi S."/>
            <person name="Hanora A."/>
            <person name="Schmidt E.W."/>
            <person name="Haygood M.G."/>
            <person name="Posfai J."/>
            <person name="Benner J."/>
            <person name="Madinger C."/>
            <person name="Nove J."/>
            <person name="Anton B."/>
            <person name="Chaudhary K."/>
            <person name="Foster J."/>
            <person name="Holman A."/>
            <person name="Kumar S."/>
            <person name="Lessard P.A."/>
            <person name="Luyten Y.A."/>
            <person name="Slatko B."/>
            <person name="Wood N."/>
            <person name="Wu B."/>
            <person name="Teplitski M."/>
            <person name="Mougous J.D."/>
            <person name="Ward N."/>
            <person name="Eisen J.A."/>
            <person name="Badger J.H."/>
            <person name="Distel D.L."/>
        </authorList>
    </citation>
    <scope>NUCLEOTIDE SEQUENCE [LARGE SCALE GENOMIC DNA]</scope>
    <source>
        <strain evidence="2">ATCC 39867 / T7901</strain>
    </source>
</reference>
<dbReference type="EMBL" id="CP001614">
    <property type="protein sequence ID" value="ACR14419.1"/>
    <property type="molecule type" value="Genomic_DNA"/>
</dbReference>
<organism evidence="1 2">
    <name type="scientific">Teredinibacter turnerae (strain ATCC 39867 / T7901)</name>
    <dbReference type="NCBI Taxonomy" id="377629"/>
    <lineage>
        <taxon>Bacteria</taxon>
        <taxon>Pseudomonadati</taxon>
        <taxon>Pseudomonadota</taxon>
        <taxon>Gammaproteobacteria</taxon>
        <taxon>Cellvibrionales</taxon>
        <taxon>Cellvibrionaceae</taxon>
        <taxon>Teredinibacter</taxon>
    </lineage>
</organism>
<protein>
    <submittedName>
        <fullName evidence="1">Uncharacterized protein</fullName>
    </submittedName>
</protein>
<dbReference type="Proteomes" id="UP000009080">
    <property type="component" value="Chromosome"/>
</dbReference>
<gene>
    <name evidence="1" type="ordered locus">TERTU_1585</name>
</gene>
<dbReference type="AlphaFoldDB" id="C5BTF5"/>
<dbReference type="KEGG" id="ttu:TERTU_1585"/>
<dbReference type="STRING" id="377629.TERTU_1585"/>